<proteinExistence type="predicted"/>
<sequence>MHKDVTKVVRSCLACQKAKHPTEHLKGELQPILPTRPLQLVSLALYGPLNKISGRSILHFLEMDIFTKYTRLCAVVNTASVLLMKMKNFIEKVGSPKAVLNERGTKFISELWQHGTESCQP</sequence>
<dbReference type="EMBL" id="JARBHB010000007">
    <property type="protein sequence ID" value="KAJ8879514.1"/>
    <property type="molecule type" value="Genomic_DNA"/>
</dbReference>
<dbReference type="InterPro" id="IPR036397">
    <property type="entry name" value="RNaseH_sf"/>
</dbReference>
<evidence type="ECO:0000313" key="1">
    <source>
        <dbReference type="EMBL" id="KAJ8879514.1"/>
    </source>
</evidence>
<reference evidence="1 2" key="1">
    <citation type="submission" date="2023-02" db="EMBL/GenBank/DDBJ databases">
        <title>LHISI_Scaffold_Assembly.</title>
        <authorList>
            <person name="Stuart O.P."/>
            <person name="Cleave R."/>
            <person name="Magrath M.J.L."/>
            <person name="Mikheyev A.S."/>
        </authorList>
    </citation>
    <scope>NUCLEOTIDE SEQUENCE [LARGE SCALE GENOMIC DNA]</scope>
    <source>
        <strain evidence="1">Daus_M_001</strain>
        <tissue evidence="1">Leg muscle</tissue>
    </source>
</reference>
<gene>
    <name evidence="1" type="ORF">PR048_020122</name>
</gene>
<dbReference type="InterPro" id="IPR052160">
    <property type="entry name" value="Gypsy_RT_Integrase-like"/>
</dbReference>
<evidence type="ECO:0008006" key="3">
    <source>
        <dbReference type="Google" id="ProtNLM"/>
    </source>
</evidence>
<evidence type="ECO:0000313" key="2">
    <source>
        <dbReference type="Proteomes" id="UP001159363"/>
    </source>
</evidence>
<comment type="caution">
    <text evidence="1">The sequence shown here is derived from an EMBL/GenBank/DDBJ whole genome shotgun (WGS) entry which is preliminary data.</text>
</comment>
<dbReference type="PANTHER" id="PTHR47266">
    <property type="entry name" value="ENDONUCLEASE-RELATED"/>
    <property type="match status" value="1"/>
</dbReference>
<protein>
    <recommendedName>
        <fullName evidence="3">Integrase zinc-binding domain-containing protein</fullName>
    </recommendedName>
</protein>
<keyword evidence="2" id="KW-1185">Reference proteome</keyword>
<dbReference type="Proteomes" id="UP001159363">
    <property type="component" value="Chromosome 6"/>
</dbReference>
<organism evidence="1 2">
    <name type="scientific">Dryococelus australis</name>
    <dbReference type="NCBI Taxonomy" id="614101"/>
    <lineage>
        <taxon>Eukaryota</taxon>
        <taxon>Metazoa</taxon>
        <taxon>Ecdysozoa</taxon>
        <taxon>Arthropoda</taxon>
        <taxon>Hexapoda</taxon>
        <taxon>Insecta</taxon>
        <taxon>Pterygota</taxon>
        <taxon>Neoptera</taxon>
        <taxon>Polyneoptera</taxon>
        <taxon>Phasmatodea</taxon>
        <taxon>Verophasmatodea</taxon>
        <taxon>Anareolatae</taxon>
        <taxon>Phasmatidae</taxon>
        <taxon>Eurycanthinae</taxon>
        <taxon>Dryococelus</taxon>
    </lineage>
</organism>
<dbReference type="Gene3D" id="3.30.420.10">
    <property type="entry name" value="Ribonuclease H-like superfamily/Ribonuclease H"/>
    <property type="match status" value="1"/>
</dbReference>
<name>A0ABQ9H5E3_9NEOP</name>
<accession>A0ABQ9H5E3</accession>